<evidence type="ECO:0000313" key="5">
    <source>
        <dbReference type="EMBL" id="MBC2669572.1"/>
    </source>
</evidence>
<keyword evidence="3" id="KW-0067">ATP-binding</keyword>
<evidence type="ECO:0000259" key="4">
    <source>
        <dbReference type="PROSITE" id="PS50975"/>
    </source>
</evidence>
<protein>
    <submittedName>
        <fullName evidence="5">Acetate--CoA ligase family protein</fullName>
    </submittedName>
</protein>
<dbReference type="InterPro" id="IPR036291">
    <property type="entry name" value="NAD(P)-bd_dom_sf"/>
</dbReference>
<accession>A0A7X1G096</accession>
<evidence type="ECO:0000256" key="1">
    <source>
        <dbReference type="ARBA" id="ARBA00022532"/>
    </source>
</evidence>
<dbReference type="InterPro" id="IPR013815">
    <property type="entry name" value="ATP_grasp_subdomain_1"/>
</dbReference>
<dbReference type="FunFam" id="3.30.1490.20:FF:000020">
    <property type="entry name" value="Protein lysine acetyltransferase"/>
    <property type="match status" value="1"/>
</dbReference>
<keyword evidence="1" id="KW-0816">Tricarboxylic acid cycle</keyword>
<dbReference type="SUPFAM" id="SSF51735">
    <property type="entry name" value="NAD(P)-binding Rossmann-fold domains"/>
    <property type="match status" value="1"/>
</dbReference>
<dbReference type="GO" id="GO:0005524">
    <property type="term" value="F:ATP binding"/>
    <property type="evidence" value="ECO:0007669"/>
    <property type="project" value="UniProtKB-UniRule"/>
</dbReference>
<proteinExistence type="inferred from homology"/>
<evidence type="ECO:0000313" key="6">
    <source>
        <dbReference type="Proteomes" id="UP000551327"/>
    </source>
</evidence>
<keyword evidence="3" id="KW-0547">Nucleotide-binding</keyword>
<dbReference type="AlphaFoldDB" id="A0A7X1G096"/>
<dbReference type="InterPro" id="IPR032875">
    <property type="entry name" value="Succ_CoA_lig_flav_dom"/>
</dbReference>
<dbReference type="RefSeq" id="WP_185679436.1">
    <property type="nucleotide sequence ID" value="NZ_JACLAX010000009.1"/>
</dbReference>
<dbReference type="SUPFAM" id="SSF56059">
    <property type="entry name" value="Glutathione synthetase ATP-binding domain-like"/>
    <property type="match status" value="1"/>
</dbReference>
<dbReference type="InterPro" id="IPR016102">
    <property type="entry name" value="Succinyl-CoA_synth-like"/>
</dbReference>
<dbReference type="Pfam" id="PF13380">
    <property type="entry name" value="CoA_binding_2"/>
    <property type="match status" value="1"/>
</dbReference>
<dbReference type="Pfam" id="PF13549">
    <property type="entry name" value="ATP-grasp_5"/>
    <property type="match status" value="1"/>
</dbReference>
<dbReference type="Gene3D" id="3.40.50.261">
    <property type="entry name" value="Succinyl-CoA synthetase domains"/>
    <property type="match status" value="2"/>
</dbReference>
<dbReference type="Gene3D" id="3.40.50.720">
    <property type="entry name" value="NAD(P)-binding Rossmann-like Domain"/>
    <property type="match status" value="1"/>
</dbReference>
<sequence length="705" mass="72604">MAGKLAAEQIARLLRPGSVAVVGASDKPGALGASVIGNLDRNGFAGTVYPINPNREAIGERPCLPSVEALPEGVDVAVLAIPQPAVLDAVRGLAARGCGAAIVFSAGFAEGGEEGLAQQAEIARIAAAAGMVIEGPNCLGMVNHVDGIPLTFVETQCVAPAGRRAVGIVSQSGAMAAVLATTLQAREVAVSYSISTGNEAGSSVEDYVDWLVDEPNTAVVAMIVEQFRHPRRFLAAAARALAAGKPIVLLHPGKSSAARESAATHTGAMAGDYQLMRAKVERAGVVFAETLEELGDIAEILVRCAPLTRPEVAVLGESGAFKALTLDLAEELALPLAALADADSPALREALPPFVPVSNPLDITAQGLSQPAIYTRSLIALRDDARVGGIVCGIIQGDPVTSAIKVPAILAALDERPMGKPMIFAGLDEGADIPARFISELRARDVPWFPTTERAFRALARLGTRFGRDLADHRPVPTALPGLGDHLGVIPEYRAKALLGPQGVPFPAGRFAASADEAAAAAEALGFPVAMKAQAAALSHKSDAGGVILNLTDAAAVRAAWTKMHASVAAYDATIRLDGVLIEAMGARGVEMIVGARNDPEWGPVVLAGFGGVTAEILHDVRLITPDLDEAQIIAELGKLKSAPLLHGYRGAPALDVPALARLIRTVSAVLLAEPGLRELDLNPVILHPAGQGVVALDALILAGG</sequence>
<dbReference type="Pfam" id="PF13607">
    <property type="entry name" value="Succ_CoA_lig"/>
    <property type="match status" value="1"/>
</dbReference>
<dbReference type="Gene3D" id="3.30.1490.20">
    <property type="entry name" value="ATP-grasp fold, A domain"/>
    <property type="match status" value="1"/>
</dbReference>
<keyword evidence="5" id="KW-0436">Ligase</keyword>
<dbReference type="InterPro" id="IPR003781">
    <property type="entry name" value="CoA-bd"/>
</dbReference>
<dbReference type="SUPFAM" id="SSF52210">
    <property type="entry name" value="Succinyl-CoA synthetase domains"/>
    <property type="match status" value="2"/>
</dbReference>
<dbReference type="PANTHER" id="PTHR42793">
    <property type="entry name" value="COA BINDING DOMAIN CONTAINING PROTEIN"/>
    <property type="match status" value="1"/>
</dbReference>
<organism evidence="5 6">
    <name type="scientific">Novosphingobium piscinae</name>
    <dbReference type="NCBI Taxonomy" id="1507448"/>
    <lineage>
        <taxon>Bacteria</taxon>
        <taxon>Pseudomonadati</taxon>
        <taxon>Pseudomonadota</taxon>
        <taxon>Alphaproteobacteria</taxon>
        <taxon>Sphingomonadales</taxon>
        <taxon>Sphingomonadaceae</taxon>
        <taxon>Novosphingobium</taxon>
    </lineage>
</organism>
<feature type="domain" description="ATP-grasp" evidence="4">
    <location>
        <begin position="496"/>
        <end position="547"/>
    </location>
</feature>
<comment type="caution">
    <text evidence="5">The sequence shown here is derived from an EMBL/GenBank/DDBJ whole genome shotgun (WGS) entry which is preliminary data.</text>
</comment>
<evidence type="ECO:0000256" key="2">
    <source>
        <dbReference type="ARBA" id="ARBA00060888"/>
    </source>
</evidence>
<dbReference type="GO" id="GO:0046872">
    <property type="term" value="F:metal ion binding"/>
    <property type="evidence" value="ECO:0007669"/>
    <property type="project" value="InterPro"/>
</dbReference>
<dbReference type="GO" id="GO:0016874">
    <property type="term" value="F:ligase activity"/>
    <property type="evidence" value="ECO:0007669"/>
    <property type="project" value="UniProtKB-KW"/>
</dbReference>
<dbReference type="GO" id="GO:0006099">
    <property type="term" value="P:tricarboxylic acid cycle"/>
    <property type="evidence" value="ECO:0007669"/>
    <property type="project" value="UniProtKB-KW"/>
</dbReference>
<dbReference type="Gene3D" id="3.30.470.20">
    <property type="entry name" value="ATP-grasp fold, B domain"/>
    <property type="match status" value="1"/>
</dbReference>
<gene>
    <name evidence="5" type="ORF">H7F53_10490</name>
</gene>
<comment type="similarity">
    <text evidence="2">In the N-terminal section; belongs to the acetate CoA ligase alpha subunit family.</text>
</comment>
<dbReference type="InterPro" id="IPR011761">
    <property type="entry name" value="ATP-grasp"/>
</dbReference>
<keyword evidence="6" id="KW-1185">Reference proteome</keyword>
<dbReference type="EMBL" id="JACLAX010000009">
    <property type="protein sequence ID" value="MBC2669572.1"/>
    <property type="molecule type" value="Genomic_DNA"/>
</dbReference>
<name>A0A7X1G096_9SPHN</name>
<dbReference type="Proteomes" id="UP000551327">
    <property type="component" value="Unassembled WGS sequence"/>
</dbReference>
<dbReference type="PANTHER" id="PTHR42793:SF1">
    <property type="entry name" value="PEPTIDYL-LYSINE N-ACETYLTRANSFERASE PATZ"/>
    <property type="match status" value="1"/>
</dbReference>
<reference evidence="5 6" key="1">
    <citation type="submission" date="2020-08" db="EMBL/GenBank/DDBJ databases">
        <title>The genome sequence of type strain Novosphingobium piscinae KCTC 42194.</title>
        <authorList>
            <person name="Liu Y."/>
        </authorList>
    </citation>
    <scope>NUCLEOTIDE SEQUENCE [LARGE SCALE GENOMIC DNA]</scope>
    <source>
        <strain evidence="5 6">KCTC 42194</strain>
    </source>
</reference>
<evidence type="ECO:0000256" key="3">
    <source>
        <dbReference type="PROSITE-ProRule" id="PRU00409"/>
    </source>
</evidence>
<dbReference type="PROSITE" id="PS50975">
    <property type="entry name" value="ATP_GRASP"/>
    <property type="match status" value="1"/>
</dbReference>
<dbReference type="SMART" id="SM00881">
    <property type="entry name" value="CoA_binding"/>
    <property type="match status" value="1"/>
</dbReference>